<gene>
    <name evidence="2" type="ORF">STCU_09266</name>
</gene>
<dbReference type="GO" id="GO:0016020">
    <property type="term" value="C:membrane"/>
    <property type="evidence" value="ECO:0007669"/>
    <property type="project" value="TreeGrafter"/>
</dbReference>
<feature type="compositionally biased region" description="Polar residues" evidence="1">
    <location>
        <begin position="368"/>
        <end position="390"/>
    </location>
</feature>
<dbReference type="AlphaFoldDB" id="S9UYY7"/>
<reference evidence="2 3" key="1">
    <citation type="journal article" date="2013" name="PLoS ONE">
        <title>Predicting the Proteins of Angomonas deanei, Strigomonas culicis and Their Respective Endosymbionts Reveals New Aspects of the Trypanosomatidae Family.</title>
        <authorList>
            <person name="Motta M.C."/>
            <person name="Martins A.C."/>
            <person name="de Souza S.S."/>
            <person name="Catta-Preta C.M."/>
            <person name="Silva R."/>
            <person name="Klein C.C."/>
            <person name="de Almeida L.G."/>
            <person name="de Lima Cunha O."/>
            <person name="Ciapina L.P."/>
            <person name="Brocchi M."/>
            <person name="Colabardini A.C."/>
            <person name="de Araujo Lima B."/>
            <person name="Machado C.R."/>
            <person name="de Almeida Soares C.M."/>
            <person name="Probst C.M."/>
            <person name="de Menezes C.B."/>
            <person name="Thompson C.E."/>
            <person name="Bartholomeu D.C."/>
            <person name="Gradia D.F."/>
            <person name="Pavoni D.P."/>
            <person name="Grisard E.C."/>
            <person name="Fantinatti-Garboggini F."/>
            <person name="Marchini F.K."/>
            <person name="Rodrigues-Luiz G.F."/>
            <person name="Wagner G."/>
            <person name="Goldman G.H."/>
            <person name="Fietto J.L."/>
            <person name="Elias M.C."/>
            <person name="Goldman M.H."/>
            <person name="Sagot M.F."/>
            <person name="Pereira M."/>
            <person name="Stoco P.H."/>
            <person name="de Mendonca-Neto R.P."/>
            <person name="Teixeira S.M."/>
            <person name="Maciel T.E."/>
            <person name="de Oliveira Mendes T.A."/>
            <person name="Urmenyi T.P."/>
            <person name="de Souza W."/>
            <person name="Schenkman S."/>
            <person name="de Vasconcelos A.T."/>
        </authorList>
    </citation>
    <scope>NUCLEOTIDE SEQUENCE [LARGE SCALE GENOMIC DNA]</scope>
</reference>
<dbReference type="Proteomes" id="UP000015354">
    <property type="component" value="Unassembled WGS sequence"/>
</dbReference>
<evidence type="ECO:0000313" key="3">
    <source>
        <dbReference type="Proteomes" id="UP000015354"/>
    </source>
</evidence>
<feature type="compositionally biased region" description="Low complexity" evidence="1">
    <location>
        <begin position="133"/>
        <end position="154"/>
    </location>
</feature>
<organism evidence="2 3">
    <name type="scientific">Strigomonas culicis</name>
    <dbReference type="NCBI Taxonomy" id="28005"/>
    <lineage>
        <taxon>Eukaryota</taxon>
        <taxon>Discoba</taxon>
        <taxon>Euglenozoa</taxon>
        <taxon>Kinetoplastea</taxon>
        <taxon>Metakinetoplastina</taxon>
        <taxon>Trypanosomatida</taxon>
        <taxon>Trypanosomatidae</taxon>
        <taxon>Strigomonadinae</taxon>
        <taxon>Strigomonas</taxon>
    </lineage>
</organism>
<feature type="region of interest" description="Disordered" evidence="1">
    <location>
        <begin position="368"/>
        <end position="460"/>
    </location>
</feature>
<sequence>MGSSSSAVEVSQVFKSFLSNNVPSAETLDGTFLISISDDDFTQAVPLALVRDMRHLYTRNFALLLHHCIAQVVAMAKRRARTAIDSKELDSLVPRFYGALRILRRLIPVAFETSSIIRDFQAEAAPANASTGSRPDAPAAPTDAASASATARATGAEPRGARPSPTKATRNFVQSFFVLGKKCDDANPDATFPPIEGSPFPLGKLLVWSLVECCFIPGLTLPPNDLPATPEFSLTHPEVNLSLLWFPGIGCVDPFKKGPACKSNISVARKNVLQALLSALSFPLYCQAGARDKIFTEPVLSTIEMPLMPTLAASMLNTILHYEPYSMVPYASRFVNDEEKLVVTASCRVLCACLCYIGVPIEAMSVTTTPSMRRQHSMRTTTSGMLSESTTARHADPALKDDEDAHDKKEEAETVYVRDEAQEEQEKKKERKEKEEDAHPQDEKEKPTQPTPHEGDQGEEGAKRLPEVLKDRKASVQRVPPNLQEEIVGAETNPLQQQDSLTRHESGARLRGPLRLVHCVRKMMHDLTIMEAKEILTTLIKIIGLRSYASQTYLPDSQDSFTSEDEFMMLMWKLIDISPEMDVQFSNRTEVLRYLVPFLDYALDVRRKVRYINRLQLVVFILLRLSEMRGFGVLCNQPVKETISFSFPKLAPGATYNDVIITALCLIMESKETALTPIFTSCSVIVNNLSPFITSIGKITAVKLVNVFCAASQYCLARADDAGIIAQTVMVNTCEAIVGMLQYHESGSHYVIAALVDNREIIRRLHDAYLVSKTHTLRIQTTMPFLVDILAVAVSFVLPHVEALSSCPPMSGVVTVPGQPDAAKMLLVPSLTDNAEVMKKLDTLTLVGVLPTPHRIMVKRFQSTRSVELWALTVHWNTMFSCAKDGGFGDQISVMLLQFS</sequence>
<proteinExistence type="predicted"/>
<feature type="compositionally biased region" description="Basic and acidic residues" evidence="1">
    <location>
        <begin position="391"/>
        <end position="460"/>
    </location>
</feature>
<dbReference type="PANTHER" id="PTHR21575:SF12">
    <property type="entry name" value="PROTEIN HID1"/>
    <property type="match status" value="1"/>
</dbReference>
<dbReference type="EMBL" id="ATMH01009266">
    <property type="protein sequence ID" value="EPY19846.1"/>
    <property type="molecule type" value="Genomic_DNA"/>
</dbReference>
<dbReference type="Pfam" id="PF09742">
    <property type="entry name" value="Dymeclin"/>
    <property type="match status" value="1"/>
</dbReference>
<evidence type="ECO:0000313" key="2">
    <source>
        <dbReference type="EMBL" id="EPY19846.1"/>
    </source>
</evidence>
<dbReference type="PANTHER" id="PTHR21575">
    <property type="entry name" value="PROTEIN HID1"/>
    <property type="match status" value="1"/>
</dbReference>
<dbReference type="OrthoDB" id="432953at2759"/>
<feature type="region of interest" description="Disordered" evidence="1">
    <location>
        <begin position="472"/>
        <end position="506"/>
    </location>
</feature>
<evidence type="ECO:0000256" key="1">
    <source>
        <dbReference type="SAM" id="MobiDB-lite"/>
    </source>
</evidence>
<comment type="caution">
    <text evidence="2">The sequence shown here is derived from an EMBL/GenBank/DDBJ whole genome shotgun (WGS) entry which is preliminary data.</text>
</comment>
<keyword evidence="3" id="KW-1185">Reference proteome</keyword>
<name>S9UYY7_9TRYP</name>
<dbReference type="GO" id="GO:0000138">
    <property type="term" value="C:Golgi trans cisterna"/>
    <property type="evidence" value="ECO:0007669"/>
    <property type="project" value="TreeGrafter"/>
</dbReference>
<protein>
    <submittedName>
        <fullName evidence="2">Uncharacterized protein</fullName>
    </submittedName>
</protein>
<feature type="region of interest" description="Disordered" evidence="1">
    <location>
        <begin position="127"/>
        <end position="167"/>
    </location>
</feature>
<accession>S9UYY7</accession>
<dbReference type="InterPro" id="IPR026705">
    <property type="entry name" value="Hid-1/Ecm30"/>
</dbReference>
<dbReference type="GO" id="GO:0005797">
    <property type="term" value="C:Golgi medial cisterna"/>
    <property type="evidence" value="ECO:0007669"/>
    <property type="project" value="TreeGrafter"/>
</dbReference>